<dbReference type="AlphaFoldDB" id="A0A5N4ADY8"/>
<keyword evidence="2" id="KW-0732">Signal</keyword>
<evidence type="ECO:0008006" key="7">
    <source>
        <dbReference type="Google" id="ProtNLM"/>
    </source>
</evidence>
<keyword evidence="3" id="KW-0677">Repeat</keyword>
<dbReference type="Proteomes" id="UP000327044">
    <property type="component" value="Unassembled WGS sequence"/>
</dbReference>
<dbReference type="Pfam" id="PF13855">
    <property type="entry name" value="LRR_8"/>
    <property type="match status" value="1"/>
</dbReference>
<dbReference type="Gene3D" id="3.80.10.10">
    <property type="entry name" value="Ribonuclease Inhibitor"/>
    <property type="match status" value="1"/>
</dbReference>
<comment type="caution">
    <text evidence="4">The sequence shown here is derived from an EMBL/GenBank/DDBJ whole genome shotgun (WGS) entry which is preliminary data.</text>
</comment>
<proteinExistence type="predicted"/>
<dbReference type="PANTHER" id="PTHR24369">
    <property type="entry name" value="ANTIGEN BSP, PUTATIVE-RELATED"/>
    <property type="match status" value="1"/>
</dbReference>
<evidence type="ECO:0000256" key="2">
    <source>
        <dbReference type="ARBA" id="ARBA00022729"/>
    </source>
</evidence>
<keyword evidence="6" id="KW-1185">Reference proteome</keyword>
<evidence type="ECO:0000313" key="6">
    <source>
        <dbReference type="Proteomes" id="UP000327044"/>
    </source>
</evidence>
<organism evidence="4 6">
    <name type="scientific">Photinus pyralis</name>
    <name type="common">Common eastern firefly</name>
    <name type="synonym">Lampyris pyralis</name>
    <dbReference type="NCBI Taxonomy" id="7054"/>
    <lineage>
        <taxon>Eukaryota</taxon>
        <taxon>Metazoa</taxon>
        <taxon>Ecdysozoa</taxon>
        <taxon>Arthropoda</taxon>
        <taxon>Hexapoda</taxon>
        <taxon>Insecta</taxon>
        <taxon>Pterygota</taxon>
        <taxon>Neoptera</taxon>
        <taxon>Endopterygota</taxon>
        <taxon>Coleoptera</taxon>
        <taxon>Polyphaga</taxon>
        <taxon>Elateriformia</taxon>
        <taxon>Elateroidea</taxon>
        <taxon>Lampyridae</taxon>
        <taxon>Lampyrinae</taxon>
        <taxon>Photinus</taxon>
    </lineage>
</organism>
<evidence type="ECO:0000313" key="5">
    <source>
        <dbReference type="EMBL" id="KAB0795515.1"/>
    </source>
</evidence>
<dbReference type="Pfam" id="PF00560">
    <property type="entry name" value="LRR_1"/>
    <property type="match status" value="2"/>
</dbReference>
<sequence length="331" mass="37980">MSIQCEVPSFKNNIIVANGDTPTTISGCISPDTIGFTSIFRISAENQAIQDLNHGAVQGISSKFEIDFHNTSVEIIREGAFLDLPQLIRIYFMENELFWISESAFRNLPLLTEVHLEHNKITDVSPRAFNNLPNLTTVSLERNKLENCDQSWFYKTPVLQSLNLGENRLRKIPRAAFINLPSIQRLYLDLNQIEIVDKNAFMGLRNLKRLDLSDNKLKSFEFNFYAPSKLTFVSINNNNITYISDEVLDVIRPQLSELIIVDNPLQCACLEKIIKWSDTFNISVPQWEFEQSGAVCTVPKRKPSQCLERGDDDFEEGFWVSFVRERIHVVK</sequence>
<dbReference type="EMBL" id="VVIM01000008">
    <property type="protein sequence ID" value="KAB0795515.1"/>
    <property type="molecule type" value="Genomic_DNA"/>
</dbReference>
<protein>
    <recommendedName>
        <fullName evidence="7">LRRCT domain-containing protein</fullName>
    </recommendedName>
</protein>
<accession>A0A5N4ADY8</accession>
<dbReference type="EMBL" id="VVIM01000008">
    <property type="protein sequence ID" value="KAB0795509.1"/>
    <property type="molecule type" value="Genomic_DNA"/>
</dbReference>
<keyword evidence="1" id="KW-0433">Leucine-rich repeat</keyword>
<dbReference type="InterPro" id="IPR001611">
    <property type="entry name" value="Leu-rich_rpt"/>
</dbReference>
<reference evidence="4" key="2">
    <citation type="submission" date="2019-08" db="EMBL/GenBank/DDBJ databases">
        <authorList>
            <consortium name="Photinus pyralis genome working group"/>
            <person name="Fallon T.R."/>
            <person name="Sander Lower S.E."/>
            <person name="Weng J.-K."/>
        </authorList>
    </citation>
    <scope>NUCLEOTIDE SEQUENCE</scope>
    <source>
        <strain evidence="4">1611_PpyrPB1</strain>
        <tissue evidence="4">Whole body</tissue>
    </source>
</reference>
<evidence type="ECO:0000256" key="1">
    <source>
        <dbReference type="ARBA" id="ARBA00022614"/>
    </source>
</evidence>
<gene>
    <name evidence="4" type="ORF">PPYR_12348</name>
    <name evidence="5" type="ORF">PPYR_12354</name>
</gene>
<dbReference type="PANTHER" id="PTHR24369:SF210">
    <property type="entry name" value="CHAOPTIN-RELATED"/>
    <property type="match status" value="1"/>
</dbReference>
<dbReference type="InParanoid" id="A0A5N4ADY8"/>
<dbReference type="InterPro" id="IPR032675">
    <property type="entry name" value="LRR_dom_sf"/>
</dbReference>
<name>A0A5N4ADY8_PHOPY</name>
<reference evidence="4 6" key="1">
    <citation type="journal article" date="2018" name="Elife">
        <title>Firefly genomes illuminate parallel origins of bioluminescence in beetles.</title>
        <authorList>
            <person name="Fallon T.R."/>
            <person name="Lower S.E."/>
            <person name="Chang C.H."/>
            <person name="Bessho-Uehara M."/>
            <person name="Martin G.J."/>
            <person name="Bewick A.J."/>
            <person name="Behringer M."/>
            <person name="Debat H.J."/>
            <person name="Wong I."/>
            <person name="Day J.C."/>
            <person name="Suvorov A."/>
            <person name="Silva C.J."/>
            <person name="Stanger-Hall K.F."/>
            <person name="Hall D.W."/>
            <person name="Schmitz R.J."/>
            <person name="Nelson D.R."/>
            <person name="Lewis S.M."/>
            <person name="Shigenobu S."/>
            <person name="Bybee S.M."/>
            <person name="Larracuente A.M."/>
            <person name="Oba Y."/>
            <person name="Weng J.K."/>
        </authorList>
    </citation>
    <scope>NUCLEOTIDE SEQUENCE [LARGE SCALE GENOMIC DNA]</scope>
    <source>
        <strain evidence="4">1611_PpyrPB1</strain>
        <tissue evidence="4">Whole body</tissue>
    </source>
</reference>
<dbReference type="GO" id="GO:0005886">
    <property type="term" value="C:plasma membrane"/>
    <property type="evidence" value="ECO:0007669"/>
    <property type="project" value="TreeGrafter"/>
</dbReference>
<evidence type="ECO:0000256" key="3">
    <source>
        <dbReference type="ARBA" id="ARBA00022737"/>
    </source>
</evidence>
<dbReference type="PROSITE" id="PS51450">
    <property type="entry name" value="LRR"/>
    <property type="match status" value="1"/>
</dbReference>
<dbReference type="SUPFAM" id="SSF52058">
    <property type="entry name" value="L domain-like"/>
    <property type="match status" value="1"/>
</dbReference>
<dbReference type="SMART" id="SM00369">
    <property type="entry name" value="LRR_TYP"/>
    <property type="match status" value="6"/>
</dbReference>
<dbReference type="InterPro" id="IPR050541">
    <property type="entry name" value="LRR_TM_domain-containing"/>
</dbReference>
<evidence type="ECO:0000313" key="4">
    <source>
        <dbReference type="EMBL" id="KAB0795509.1"/>
    </source>
</evidence>
<dbReference type="InterPro" id="IPR003591">
    <property type="entry name" value="Leu-rich_rpt_typical-subtyp"/>
</dbReference>